<dbReference type="EMBL" id="NQVE01000205">
    <property type="protein sequence ID" value="RAL38880.1"/>
    <property type="molecule type" value="Genomic_DNA"/>
</dbReference>
<dbReference type="AlphaFoldDB" id="A0A328D1L5"/>
<accession>A0A328D1L5</accession>
<keyword evidence="2" id="KW-1185">Reference proteome</keyword>
<protein>
    <submittedName>
        <fullName evidence="1">Uncharacterized protein</fullName>
    </submittedName>
</protein>
<comment type="caution">
    <text evidence="1">The sequence shown here is derived from an EMBL/GenBank/DDBJ whole genome shotgun (WGS) entry which is preliminary data.</text>
</comment>
<dbReference type="Proteomes" id="UP000249390">
    <property type="component" value="Unassembled WGS sequence"/>
</dbReference>
<gene>
    <name evidence="1" type="ORF">DM860_015241</name>
</gene>
<organism evidence="1 2">
    <name type="scientific">Cuscuta australis</name>
    <dbReference type="NCBI Taxonomy" id="267555"/>
    <lineage>
        <taxon>Eukaryota</taxon>
        <taxon>Viridiplantae</taxon>
        <taxon>Streptophyta</taxon>
        <taxon>Embryophyta</taxon>
        <taxon>Tracheophyta</taxon>
        <taxon>Spermatophyta</taxon>
        <taxon>Magnoliopsida</taxon>
        <taxon>eudicotyledons</taxon>
        <taxon>Gunneridae</taxon>
        <taxon>Pentapetalae</taxon>
        <taxon>asterids</taxon>
        <taxon>lamiids</taxon>
        <taxon>Solanales</taxon>
        <taxon>Convolvulaceae</taxon>
        <taxon>Cuscuteae</taxon>
        <taxon>Cuscuta</taxon>
        <taxon>Cuscuta subgen. Grammica</taxon>
        <taxon>Cuscuta sect. Cleistogrammica</taxon>
    </lineage>
</organism>
<evidence type="ECO:0000313" key="1">
    <source>
        <dbReference type="EMBL" id="RAL38880.1"/>
    </source>
</evidence>
<reference evidence="1 2" key="1">
    <citation type="submission" date="2018-06" db="EMBL/GenBank/DDBJ databases">
        <title>The Genome of Cuscuta australis (Dodder) Provides Insight into the Evolution of Plant Parasitism.</title>
        <authorList>
            <person name="Liu H."/>
        </authorList>
    </citation>
    <scope>NUCLEOTIDE SEQUENCE [LARGE SCALE GENOMIC DNA]</scope>
    <source>
        <strain evidence="2">cv. Yunnan</strain>
        <tissue evidence="1">Vines</tissue>
    </source>
</reference>
<proteinExistence type="predicted"/>
<sequence>MKYMEIWSPERPNPVRRRSVRIAMANEEALRSVGQALSEEDALDEIPLSKRMEMAKSNAPLDEAVYLAMTRSNWTLKRKRRELDI</sequence>
<name>A0A328D1L5_9ASTE</name>
<evidence type="ECO:0000313" key="2">
    <source>
        <dbReference type="Proteomes" id="UP000249390"/>
    </source>
</evidence>